<keyword evidence="3" id="KW-0762">Sugar transport</keyword>
<dbReference type="PROSITE" id="PS00211">
    <property type="entry name" value="ABC_TRANSPORTER_1"/>
    <property type="match status" value="1"/>
</dbReference>
<dbReference type="InterPro" id="IPR003439">
    <property type="entry name" value="ABC_transporter-like_ATP-bd"/>
</dbReference>
<keyword evidence="7" id="KW-1278">Translocase</keyword>
<keyword evidence="1" id="KW-0813">Transport</keyword>
<dbReference type="InterPro" id="IPR027417">
    <property type="entry name" value="P-loop_NTPase"/>
</dbReference>
<dbReference type="Proteomes" id="UP000076079">
    <property type="component" value="Chromosome"/>
</dbReference>
<evidence type="ECO:0000256" key="5">
    <source>
        <dbReference type="ARBA" id="ARBA00022741"/>
    </source>
</evidence>
<evidence type="ECO:0000256" key="6">
    <source>
        <dbReference type="ARBA" id="ARBA00022840"/>
    </source>
</evidence>
<keyword evidence="11" id="KW-1185">Reference proteome</keyword>
<feature type="domain" description="ABC transporter" evidence="9">
    <location>
        <begin position="285"/>
        <end position="531"/>
    </location>
</feature>
<dbReference type="RefSeq" id="WP_110170543.1">
    <property type="nucleotide sequence ID" value="NZ_CP015136.1"/>
</dbReference>
<dbReference type="SMART" id="SM00382">
    <property type="entry name" value="AAA"/>
    <property type="match status" value="2"/>
</dbReference>
<accession>A0A143PKV4</accession>
<dbReference type="GO" id="GO:0016887">
    <property type="term" value="F:ATP hydrolysis activity"/>
    <property type="evidence" value="ECO:0007669"/>
    <property type="project" value="InterPro"/>
</dbReference>
<dbReference type="STRING" id="1855912.LuPra_01932"/>
<dbReference type="PANTHER" id="PTHR43790:SF3">
    <property type="entry name" value="D-ALLOSE IMPORT ATP-BINDING PROTEIN ALSA-RELATED"/>
    <property type="match status" value="1"/>
</dbReference>
<evidence type="ECO:0000256" key="8">
    <source>
        <dbReference type="ARBA" id="ARBA00023136"/>
    </source>
</evidence>
<dbReference type="InterPro" id="IPR017871">
    <property type="entry name" value="ABC_transporter-like_CS"/>
</dbReference>
<evidence type="ECO:0000256" key="1">
    <source>
        <dbReference type="ARBA" id="ARBA00022448"/>
    </source>
</evidence>
<feature type="domain" description="ABC transporter" evidence="9">
    <location>
        <begin position="3"/>
        <end position="248"/>
    </location>
</feature>
<dbReference type="GO" id="GO:0005524">
    <property type="term" value="F:ATP binding"/>
    <property type="evidence" value="ECO:0007669"/>
    <property type="project" value="UniProtKB-KW"/>
</dbReference>
<dbReference type="OrthoDB" id="9766104at2"/>
<reference evidence="10 11" key="1">
    <citation type="journal article" date="2016" name="Genome Announc.">
        <title>First Complete Genome Sequence of a Subdivision 6 Acidobacterium Strain.</title>
        <authorList>
            <person name="Huang S."/>
            <person name="Vieira S."/>
            <person name="Bunk B."/>
            <person name="Riedel T."/>
            <person name="Sproer C."/>
            <person name="Overmann J."/>
        </authorList>
    </citation>
    <scope>NUCLEOTIDE SEQUENCE [LARGE SCALE GENOMIC DNA]</scope>
    <source>
        <strain evidence="11">DSM 100886 HEG_-6_39</strain>
    </source>
</reference>
<dbReference type="SUPFAM" id="SSF52540">
    <property type="entry name" value="P-loop containing nucleoside triphosphate hydrolases"/>
    <property type="match status" value="2"/>
</dbReference>
<dbReference type="PATRIC" id="fig|1813736.3.peg.2028"/>
<organism evidence="10 11">
    <name type="scientific">Luteitalea pratensis</name>
    <dbReference type="NCBI Taxonomy" id="1855912"/>
    <lineage>
        <taxon>Bacteria</taxon>
        <taxon>Pseudomonadati</taxon>
        <taxon>Acidobacteriota</taxon>
        <taxon>Vicinamibacteria</taxon>
        <taxon>Vicinamibacterales</taxon>
        <taxon>Vicinamibacteraceae</taxon>
        <taxon>Luteitalea</taxon>
    </lineage>
</organism>
<dbReference type="InterPro" id="IPR050107">
    <property type="entry name" value="ABC_carbohydrate_import_ATPase"/>
</dbReference>
<keyword evidence="10" id="KW-0378">Hydrolase</keyword>
<evidence type="ECO:0000256" key="4">
    <source>
        <dbReference type="ARBA" id="ARBA00022737"/>
    </source>
</evidence>
<dbReference type="InterPro" id="IPR003593">
    <property type="entry name" value="AAA+_ATPase"/>
</dbReference>
<dbReference type="CDD" id="cd03216">
    <property type="entry name" value="ABC_Carb_Monos_I"/>
    <property type="match status" value="1"/>
</dbReference>
<dbReference type="CDD" id="cd03215">
    <property type="entry name" value="ABC_Carb_Monos_II"/>
    <property type="match status" value="1"/>
</dbReference>
<sequence>MWSLPDNVVPALLSLRGVGKSYAVPVLTGVDLDFRAGEVHALMGANGAGKSTLVRIVCGLTTADSGAMTLAGHPHAPGSRRAAEDAGVQVVLQELDLIETLSVAENLFLTRLPHRFGLLDRASLQARASRALALVGLEALDPRIPVAALGVGQRQLVEIAAALARDCRVLVLDEPTAALTAPEVERLFAHVRQLRDRGIAVLYISHRMEEIAGLADRVTVLRDGRVVGHGAVADMPRDAIMALMTGIAPAQALPVEHAIGDTAGTRAAATGEGRLRPGSGAQGRSATAPVALRVEHLRCGTAVRDVTFEVRRGEILGLSGLVGAGRTETLRAIFGADRPDAGHISVADGRPLRLRGPRDAVRAGLGMVPEDRQAHALLLPQSIRSNITLATLRQVSRARTWVDSALERRTAGDMATRLDVRGPGLEHRAEVLSGGNQQKVVLARWLLRECEVLLVDEPTRGIDAGATLAIHVVLRALAARGTALVIVSSELEELMALCDRIVVLASGRVTGSFSRGEWTQASLMAAAFAGPGVTS</sequence>
<proteinExistence type="predicted"/>
<dbReference type="PANTHER" id="PTHR43790">
    <property type="entry name" value="CARBOHYDRATE TRANSPORT ATP-BINDING PROTEIN MG119-RELATED"/>
    <property type="match status" value="1"/>
</dbReference>
<keyword evidence="5" id="KW-0547">Nucleotide-binding</keyword>
<evidence type="ECO:0000313" key="10">
    <source>
        <dbReference type="EMBL" id="AMY08728.1"/>
    </source>
</evidence>
<keyword evidence="6 10" id="KW-0067">ATP-binding</keyword>
<dbReference type="Gene3D" id="3.40.50.300">
    <property type="entry name" value="P-loop containing nucleotide triphosphate hydrolases"/>
    <property type="match status" value="2"/>
</dbReference>
<keyword evidence="4" id="KW-0677">Repeat</keyword>
<name>A0A143PKV4_LUTPR</name>
<evidence type="ECO:0000256" key="2">
    <source>
        <dbReference type="ARBA" id="ARBA00022475"/>
    </source>
</evidence>
<dbReference type="KEGG" id="abac:LuPra_01932"/>
<evidence type="ECO:0000259" key="9">
    <source>
        <dbReference type="PROSITE" id="PS50893"/>
    </source>
</evidence>
<evidence type="ECO:0000256" key="7">
    <source>
        <dbReference type="ARBA" id="ARBA00022967"/>
    </source>
</evidence>
<dbReference type="Pfam" id="PF00005">
    <property type="entry name" value="ABC_tran"/>
    <property type="match status" value="2"/>
</dbReference>
<keyword evidence="8" id="KW-0472">Membrane</keyword>
<evidence type="ECO:0000313" key="11">
    <source>
        <dbReference type="Proteomes" id="UP000076079"/>
    </source>
</evidence>
<evidence type="ECO:0000256" key="3">
    <source>
        <dbReference type="ARBA" id="ARBA00022597"/>
    </source>
</evidence>
<keyword evidence="2" id="KW-1003">Cell membrane</keyword>
<dbReference type="PROSITE" id="PS50893">
    <property type="entry name" value="ABC_TRANSPORTER_2"/>
    <property type="match status" value="2"/>
</dbReference>
<dbReference type="EMBL" id="CP015136">
    <property type="protein sequence ID" value="AMY08728.1"/>
    <property type="molecule type" value="Genomic_DNA"/>
</dbReference>
<dbReference type="EC" id="3.6.3.17" evidence="10"/>
<gene>
    <name evidence="10" type="primary">araG</name>
    <name evidence="10" type="ORF">LuPra_01932</name>
</gene>
<reference evidence="11" key="2">
    <citation type="submission" date="2016-04" db="EMBL/GenBank/DDBJ databases">
        <title>First Complete Genome Sequence of a Subdivision 6 Acidobacterium.</title>
        <authorList>
            <person name="Huang S."/>
            <person name="Vieira S."/>
            <person name="Bunk B."/>
            <person name="Riedel T."/>
            <person name="Sproeer C."/>
            <person name="Overmann J."/>
        </authorList>
    </citation>
    <scope>NUCLEOTIDE SEQUENCE [LARGE SCALE GENOMIC DNA]</scope>
    <source>
        <strain evidence="11">DSM 100886 HEG_-6_39</strain>
    </source>
</reference>
<dbReference type="AlphaFoldDB" id="A0A143PKV4"/>
<protein>
    <submittedName>
        <fullName evidence="10">Arabinose import ATP-binding protein AraG</fullName>
        <ecNumber evidence="10">3.6.3.17</ecNumber>
    </submittedName>
</protein>